<evidence type="ECO:0000313" key="4">
    <source>
        <dbReference type="EMBL" id="MVA99032.1"/>
    </source>
</evidence>
<protein>
    <recommendedName>
        <fullName evidence="3">DUF1468 domain-containing protein</fullName>
    </recommendedName>
</protein>
<dbReference type="AlphaFoldDB" id="A0A844QHT1"/>
<dbReference type="EMBL" id="WPHG01000004">
    <property type="protein sequence ID" value="MVA99032.1"/>
    <property type="molecule type" value="Genomic_DNA"/>
</dbReference>
<keyword evidence="2" id="KW-1133">Transmembrane helix</keyword>
<keyword evidence="2" id="KW-0472">Membrane</keyword>
<feature type="region of interest" description="Disordered" evidence="1">
    <location>
        <begin position="1"/>
        <end position="25"/>
    </location>
</feature>
<comment type="caution">
    <text evidence="4">The sequence shown here is derived from an EMBL/GenBank/DDBJ whole genome shotgun (WGS) entry which is preliminary data.</text>
</comment>
<name>A0A844QHT1_9HYPH</name>
<reference evidence="4 5" key="1">
    <citation type="submission" date="2019-12" db="EMBL/GenBank/DDBJ databases">
        <title>Nitratireductor arenosus sp. nov., Isolated from sea sand, Jeju island, South Korea.</title>
        <authorList>
            <person name="Kim W."/>
        </authorList>
    </citation>
    <scope>NUCLEOTIDE SEQUENCE [LARGE SCALE GENOMIC DNA]</scope>
    <source>
        <strain evidence="4 5">CAU 1489</strain>
    </source>
</reference>
<feature type="transmembrane region" description="Helical" evidence="2">
    <location>
        <begin position="162"/>
        <end position="179"/>
    </location>
</feature>
<feature type="transmembrane region" description="Helical" evidence="2">
    <location>
        <begin position="30"/>
        <end position="49"/>
    </location>
</feature>
<evidence type="ECO:0000256" key="1">
    <source>
        <dbReference type="SAM" id="MobiDB-lite"/>
    </source>
</evidence>
<feature type="transmembrane region" description="Helical" evidence="2">
    <location>
        <begin position="69"/>
        <end position="90"/>
    </location>
</feature>
<evidence type="ECO:0000313" key="5">
    <source>
        <dbReference type="Proteomes" id="UP000463224"/>
    </source>
</evidence>
<proteinExistence type="predicted"/>
<dbReference type="Pfam" id="PF07331">
    <property type="entry name" value="TctB"/>
    <property type="match status" value="1"/>
</dbReference>
<accession>A0A844QHT1</accession>
<keyword evidence="5" id="KW-1185">Reference proteome</keyword>
<feature type="transmembrane region" description="Helical" evidence="2">
    <location>
        <begin position="133"/>
        <end position="150"/>
    </location>
</feature>
<feature type="compositionally biased region" description="Basic and acidic residues" evidence="1">
    <location>
        <begin position="12"/>
        <end position="25"/>
    </location>
</feature>
<gene>
    <name evidence="4" type="ORF">GN330_17425</name>
</gene>
<dbReference type="RefSeq" id="WP_156713995.1">
    <property type="nucleotide sequence ID" value="NZ_WPHG01000004.1"/>
</dbReference>
<feature type="domain" description="DUF1468" evidence="3">
    <location>
        <begin position="34"/>
        <end position="188"/>
    </location>
</feature>
<sequence>MSRAGATGNPARRHDAGDATGGDEDRRPTLAELLAGIAFVGIALVGMTSLANNEYLELGRSGSDPGPGFVPWIALTVLLVGGVGHMLAVLRRAVVSGGFRTTDGEFSLTRLWMPALMLVSLVVYQAALRPFGFLAASIAFGVVWVAVLHWRSGDGLRARHIFQLPAEGAALAVGVYLIFRHGIQVPLP</sequence>
<organism evidence="4 5">
    <name type="scientific">Nitratireductor arenosus</name>
    <dbReference type="NCBI Taxonomy" id="2682096"/>
    <lineage>
        <taxon>Bacteria</taxon>
        <taxon>Pseudomonadati</taxon>
        <taxon>Pseudomonadota</taxon>
        <taxon>Alphaproteobacteria</taxon>
        <taxon>Hyphomicrobiales</taxon>
        <taxon>Phyllobacteriaceae</taxon>
        <taxon>Nitratireductor</taxon>
    </lineage>
</organism>
<evidence type="ECO:0000259" key="3">
    <source>
        <dbReference type="Pfam" id="PF07331"/>
    </source>
</evidence>
<feature type="transmembrane region" description="Helical" evidence="2">
    <location>
        <begin position="111"/>
        <end position="127"/>
    </location>
</feature>
<keyword evidence="2" id="KW-0812">Transmembrane</keyword>
<dbReference type="InterPro" id="IPR009936">
    <property type="entry name" value="DUF1468"/>
</dbReference>
<evidence type="ECO:0000256" key="2">
    <source>
        <dbReference type="SAM" id="Phobius"/>
    </source>
</evidence>
<dbReference type="Proteomes" id="UP000463224">
    <property type="component" value="Unassembled WGS sequence"/>
</dbReference>